<keyword evidence="1" id="KW-0472">Membrane</keyword>
<evidence type="ECO:0000313" key="4">
    <source>
        <dbReference type="Proteomes" id="UP000683507"/>
    </source>
</evidence>
<keyword evidence="1" id="KW-0812">Transmembrane</keyword>
<dbReference type="SUPFAM" id="SSF81324">
    <property type="entry name" value="Voltage-gated potassium channels"/>
    <property type="match status" value="1"/>
</dbReference>
<keyword evidence="1" id="KW-1133">Transmembrane helix</keyword>
<evidence type="ECO:0000259" key="2">
    <source>
        <dbReference type="Pfam" id="PF07885"/>
    </source>
</evidence>
<accession>A0A916JN75</accession>
<dbReference type="RefSeq" id="WP_258542628.1">
    <property type="nucleotide sequence ID" value="NZ_OU015584.1"/>
</dbReference>
<organism evidence="3 4">
    <name type="scientific">Parvicella tangerina</name>
    <dbReference type="NCBI Taxonomy" id="2829795"/>
    <lineage>
        <taxon>Bacteria</taxon>
        <taxon>Pseudomonadati</taxon>
        <taxon>Bacteroidota</taxon>
        <taxon>Flavobacteriia</taxon>
        <taxon>Flavobacteriales</taxon>
        <taxon>Parvicellaceae</taxon>
        <taxon>Parvicella</taxon>
    </lineage>
</organism>
<feature type="domain" description="Potassium channel" evidence="2">
    <location>
        <begin position="503"/>
        <end position="557"/>
    </location>
</feature>
<dbReference type="Gene3D" id="1.10.287.70">
    <property type="match status" value="1"/>
</dbReference>
<proteinExistence type="predicted"/>
<feature type="transmembrane region" description="Helical" evidence="1">
    <location>
        <begin position="467"/>
        <end position="485"/>
    </location>
</feature>
<dbReference type="Pfam" id="PF07885">
    <property type="entry name" value="Ion_trans_2"/>
    <property type="match status" value="1"/>
</dbReference>
<dbReference type="Proteomes" id="UP000683507">
    <property type="component" value="Chromosome"/>
</dbReference>
<name>A0A916JN75_9FLAO</name>
<dbReference type="InterPro" id="IPR013099">
    <property type="entry name" value="K_chnl_dom"/>
</dbReference>
<feature type="transmembrane region" description="Helical" evidence="1">
    <location>
        <begin position="506"/>
        <end position="523"/>
    </location>
</feature>
<dbReference type="EMBL" id="OU015584">
    <property type="protein sequence ID" value="CAG5084178.1"/>
    <property type="molecule type" value="Genomic_DNA"/>
</dbReference>
<dbReference type="AlphaFoldDB" id="A0A916JN75"/>
<reference evidence="3" key="1">
    <citation type="submission" date="2021-04" db="EMBL/GenBank/DDBJ databases">
        <authorList>
            <person name="Rodrigo-Torres L."/>
            <person name="Arahal R. D."/>
            <person name="Lucena T."/>
        </authorList>
    </citation>
    <scope>NUCLEOTIDE SEQUENCE</scope>
    <source>
        <strain evidence="3">AS29M-1</strain>
    </source>
</reference>
<gene>
    <name evidence="3" type="ORF">CRYO30217_02398</name>
</gene>
<keyword evidence="4" id="KW-1185">Reference proteome</keyword>
<evidence type="ECO:0000256" key="1">
    <source>
        <dbReference type="SAM" id="Phobius"/>
    </source>
</evidence>
<feature type="transmembrane region" description="Helical" evidence="1">
    <location>
        <begin position="529"/>
        <end position="554"/>
    </location>
</feature>
<sequence>MRVVKKIVSYSVKVADEEIEVNGKVYPQTARVSFRDETKNLVKRQKLAVVDLDKLYQSIFDGEEVDISDCLVHNFSLHDYRKKYNLEKDSWVEIKNFKATGALFEADKEVDFSFAHFIGEASNFSDAHFGAGNLSFSKAWFHTDTVLFKNTSYSEGFNSFQYTDFGSGTLNFENASFINGDISFVNAQFNDGRVNFKNVDFGDGGVLFRFAEFGKGDVNFDRAVFNGPFVDFSKVNFGTGKVDFRRCQFGKTEVSFEEIELADGRLLFRRAKFGERPVSFRMAHFPEASIVLDEVEFGEGRVSFFESYVKTISIKSSILSSYVDMRVTKCEVIDLSNAIIQNIIDFKKGVTPVEVETLYLYGVRNLGKLFISWEGNDIPKIIGGQKKTSHNQKAEQFRLLKEEFHNLGQYEDEDKAYIEFKRSELANILHESRKAKWYQKIVNYFNVGFQKLVFDWMGLYATSPVRVLLSIFVLYGMFSMIYVVFEITDHGAISCIASDLSIFEKIIDSLYFSAVTWLTIGYGECVPTGFFKVVAPLEGWFGVFMMAYFTVAFVRKILR</sequence>
<dbReference type="KEGG" id="ptan:CRYO30217_02398"/>
<protein>
    <recommendedName>
        <fullName evidence="2">Potassium channel domain-containing protein</fullName>
    </recommendedName>
</protein>
<evidence type="ECO:0000313" key="3">
    <source>
        <dbReference type="EMBL" id="CAG5084178.1"/>
    </source>
</evidence>